<gene>
    <name evidence="1" type="ORF">LMG28138_01717</name>
</gene>
<dbReference type="Proteomes" id="UP000494115">
    <property type="component" value="Unassembled WGS sequence"/>
</dbReference>
<reference evidence="1 2" key="1">
    <citation type="submission" date="2020-04" db="EMBL/GenBank/DDBJ databases">
        <authorList>
            <person name="De Canck E."/>
        </authorList>
    </citation>
    <scope>NUCLEOTIDE SEQUENCE [LARGE SCALE GENOMIC DNA]</scope>
    <source>
        <strain evidence="1 2">LMG 28138</strain>
    </source>
</reference>
<name>A0A6S7B0I8_9BURK</name>
<organism evidence="1 2">
    <name type="scientific">Pararobbsia alpina</name>
    <dbReference type="NCBI Taxonomy" id="621374"/>
    <lineage>
        <taxon>Bacteria</taxon>
        <taxon>Pseudomonadati</taxon>
        <taxon>Pseudomonadota</taxon>
        <taxon>Betaproteobacteria</taxon>
        <taxon>Burkholderiales</taxon>
        <taxon>Burkholderiaceae</taxon>
        <taxon>Pararobbsia</taxon>
    </lineage>
</organism>
<proteinExistence type="predicted"/>
<dbReference type="EMBL" id="CADIKM010000005">
    <property type="protein sequence ID" value="CAB3783823.1"/>
    <property type="molecule type" value="Genomic_DNA"/>
</dbReference>
<evidence type="ECO:0000313" key="1">
    <source>
        <dbReference type="EMBL" id="CAB3783823.1"/>
    </source>
</evidence>
<accession>A0A6S7B0I8</accession>
<protein>
    <submittedName>
        <fullName evidence="1">Uncharacterized protein</fullName>
    </submittedName>
</protein>
<keyword evidence="2" id="KW-1185">Reference proteome</keyword>
<dbReference type="AlphaFoldDB" id="A0A6S7B0I8"/>
<evidence type="ECO:0000313" key="2">
    <source>
        <dbReference type="Proteomes" id="UP000494115"/>
    </source>
</evidence>
<sequence length="33" mass="3777">MVVFRQVKKTGPANWRSPCAIKMKTTGLVQLMR</sequence>